<gene>
    <name evidence="3" type="ORF">EJO69_01860</name>
</gene>
<keyword evidence="2" id="KW-0472">Membrane</keyword>
<feature type="transmembrane region" description="Helical" evidence="2">
    <location>
        <begin position="7"/>
        <end position="26"/>
    </location>
</feature>
<name>A0A3S8Z6X1_9ACTO</name>
<evidence type="ECO:0000256" key="2">
    <source>
        <dbReference type="SAM" id="Phobius"/>
    </source>
</evidence>
<evidence type="ECO:0000313" key="3">
    <source>
        <dbReference type="EMBL" id="AZN29183.1"/>
    </source>
</evidence>
<protein>
    <submittedName>
        <fullName evidence="3">Uncharacterized protein</fullName>
    </submittedName>
</protein>
<proteinExistence type="predicted"/>
<accession>A0A3S8Z6X1</accession>
<organism evidence="3 4">
    <name type="scientific">Flaviflexus salsibiostraticola</name>
    <dbReference type="NCBI Taxonomy" id="1282737"/>
    <lineage>
        <taxon>Bacteria</taxon>
        <taxon>Bacillati</taxon>
        <taxon>Actinomycetota</taxon>
        <taxon>Actinomycetes</taxon>
        <taxon>Actinomycetales</taxon>
        <taxon>Actinomycetaceae</taxon>
        <taxon>Flaviflexus</taxon>
    </lineage>
</organism>
<dbReference type="RefSeq" id="WP_126038474.1">
    <property type="nucleotide sequence ID" value="NZ_CP034438.1"/>
</dbReference>
<dbReference type="OrthoDB" id="4820020at2"/>
<dbReference type="Proteomes" id="UP000270021">
    <property type="component" value="Chromosome"/>
</dbReference>
<dbReference type="EMBL" id="CP034438">
    <property type="protein sequence ID" value="AZN29183.1"/>
    <property type="molecule type" value="Genomic_DNA"/>
</dbReference>
<keyword evidence="4" id="KW-1185">Reference proteome</keyword>
<feature type="transmembrane region" description="Helical" evidence="2">
    <location>
        <begin position="38"/>
        <end position="65"/>
    </location>
</feature>
<reference evidence="3 4" key="1">
    <citation type="submission" date="2018-12" db="EMBL/GenBank/DDBJ databases">
        <title>Complete genome sequence of Flaviflexus salsibiostraticola KCTC 33148.</title>
        <authorList>
            <person name="Bae J.-W."/>
        </authorList>
    </citation>
    <scope>NUCLEOTIDE SEQUENCE [LARGE SCALE GENOMIC DNA]</scope>
    <source>
        <strain evidence="3 4">KCTC 33148</strain>
    </source>
</reference>
<sequence length="250" mass="27636">MKNAFKIALVVIFFPFLAFLMLGVGIGSKNRMATLEGAAYALMFILGIASWSWLTPVLGLGAMVLSGSRAFWRRDLWLDGPTGRRRTNPQNLEPRSAPAQVTRPPTESTLSSAVAWASNHAKANRHRLPADSYGSILTCCSTLHSVIEAENAHPSRDAQFEYELEALTERYLPMVLKGYLAIPADMVDTRQPNGRTPNEELAEQLNLLQSQADALHATRHGASSARLTSSGNFLRERFGHHQKQFDFGVE</sequence>
<keyword evidence="2" id="KW-1133">Transmembrane helix</keyword>
<dbReference type="KEGG" id="fsl:EJO69_01860"/>
<evidence type="ECO:0000256" key="1">
    <source>
        <dbReference type="SAM" id="MobiDB-lite"/>
    </source>
</evidence>
<keyword evidence="2" id="KW-0812">Transmembrane</keyword>
<evidence type="ECO:0000313" key="4">
    <source>
        <dbReference type="Proteomes" id="UP000270021"/>
    </source>
</evidence>
<dbReference type="AlphaFoldDB" id="A0A3S8Z6X1"/>
<feature type="region of interest" description="Disordered" evidence="1">
    <location>
        <begin position="82"/>
        <end position="105"/>
    </location>
</feature>